<dbReference type="SUPFAM" id="SSF56235">
    <property type="entry name" value="N-terminal nucleophile aminohydrolases (Ntn hydrolases)"/>
    <property type="match status" value="1"/>
</dbReference>
<gene>
    <name evidence="1" type="ORF">METZ01_LOCUS394953</name>
</gene>
<evidence type="ECO:0000313" key="1">
    <source>
        <dbReference type="EMBL" id="SVD42099.1"/>
    </source>
</evidence>
<sequence length="171" mass="18158">MNYKNSQINRRNFVRHSMGVGVGAWALDRLPETENSSQNKSATGPLIITSHSNDTAADAMGQGWSILARGGSALDAVERGANVIEVDPDDSGVGNGGLPNEDGVIQLDSSIMDGKTYNAGAVAAIENIKTPCSVARLVMERTDHVILVGKGALDFARSYGFEEVDLHTERS</sequence>
<feature type="non-terminal residue" evidence="1">
    <location>
        <position position="171"/>
    </location>
</feature>
<dbReference type="PANTHER" id="PTHR10188:SF6">
    <property type="entry name" value="N(4)-(BETA-N-ACETYLGLUCOSAMINYL)-L-ASPARAGINASE"/>
    <property type="match status" value="1"/>
</dbReference>
<evidence type="ECO:0008006" key="2">
    <source>
        <dbReference type="Google" id="ProtNLM"/>
    </source>
</evidence>
<proteinExistence type="predicted"/>
<dbReference type="InterPro" id="IPR029055">
    <property type="entry name" value="Ntn_hydrolases_N"/>
</dbReference>
<dbReference type="PANTHER" id="PTHR10188">
    <property type="entry name" value="L-ASPARAGINASE"/>
    <property type="match status" value="1"/>
</dbReference>
<dbReference type="EMBL" id="UINC01149554">
    <property type="protein sequence ID" value="SVD42099.1"/>
    <property type="molecule type" value="Genomic_DNA"/>
</dbReference>
<dbReference type="Pfam" id="PF01112">
    <property type="entry name" value="Asparaginase_2"/>
    <property type="match status" value="1"/>
</dbReference>
<dbReference type="GO" id="GO:0016811">
    <property type="term" value="F:hydrolase activity, acting on carbon-nitrogen (but not peptide) bonds, in linear amides"/>
    <property type="evidence" value="ECO:0007669"/>
    <property type="project" value="UniProtKB-ARBA"/>
</dbReference>
<accession>A0A382V6H3</accession>
<name>A0A382V6H3_9ZZZZ</name>
<protein>
    <recommendedName>
        <fullName evidence="2">Asparaginase</fullName>
    </recommendedName>
</protein>
<dbReference type="AlphaFoldDB" id="A0A382V6H3"/>
<reference evidence="1" key="1">
    <citation type="submission" date="2018-05" db="EMBL/GenBank/DDBJ databases">
        <authorList>
            <person name="Lanie J.A."/>
            <person name="Ng W.-L."/>
            <person name="Kazmierczak K.M."/>
            <person name="Andrzejewski T.M."/>
            <person name="Davidsen T.M."/>
            <person name="Wayne K.J."/>
            <person name="Tettelin H."/>
            <person name="Glass J.I."/>
            <person name="Rusch D."/>
            <person name="Podicherti R."/>
            <person name="Tsui H.-C.T."/>
            <person name="Winkler M.E."/>
        </authorList>
    </citation>
    <scope>NUCLEOTIDE SEQUENCE</scope>
</reference>
<dbReference type="InterPro" id="IPR000246">
    <property type="entry name" value="Peptidase_T2"/>
</dbReference>
<dbReference type="GO" id="GO:0005737">
    <property type="term" value="C:cytoplasm"/>
    <property type="evidence" value="ECO:0007669"/>
    <property type="project" value="TreeGrafter"/>
</dbReference>
<organism evidence="1">
    <name type="scientific">marine metagenome</name>
    <dbReference type="NCBI Taxonomy" id="408172"/>
    <lineage>
        <taxon>unclassified sequences</taxon>
        <taxon>metagenomes</taxon>
        <taxon>ecological metagenomes</taxon>
    </lineage>
</organism>